<accession>A0A195ESC5</accession>
<feature type="transmembrane region" description="Helical" evidence="1">
    <location>
        <begin position="46"/>
        <end position="64"/>
    </location>
</feature>
<sequence>MTFKSLTNFGGFGKAPWDRPIERYHSDGSGYHHGYRRSSKGKGGSSAALSALTLLAFLFLLNVMQQSLQDNNSTLPTTTTLLLRDTELPIILDNGEEKKAETKDNFARIAKSVYATKATTTKGYAQRKD</sequence>
<keyword evidence="3" id="KW-1185">Reference proteome</keyword>
<dbReference type="Proteomes" id="UP000078541">
    <property type="component" value="Unassembled WGS sequence"/>
</dbReference>
<keyword evidence="1" id="KW-0812">Transmembrane</keyword>
<proteinExistence type="predicted"/>
<name>A0A195ESC5_9HYME</name>
<reference evidence="2 3" key="1">
    <citation type="submission" date="2016-03" db="EMBL/GenBank/DDBJ databases">
        <title>Trachymyrmex septentrionalis WGS genome.</title>
        <authorList>
            <person name="Nygaard S."/>
            <person name="Hu H."/>
            <person name="Boomsma J."/>
            <person name="Zhang G."/>
        </authorList>
    </citation>
    <scope>NUCLEOTIDE SEQUENCE [LARGE SCALE GENOMIC DNA]</scope>
    <source>
        <strain evidence="2">Tsep2-gDNA-1</strain>
        <tissue evidence="2">Whole body</tissue>
    </source>
</reference>
<gene>
    <name evidence="2" type="ORF">ALC56_14940</name>
</gene>
<dbReference type="EMBL" id="KQ981993">
    <property type="protein sequence ID" value="KYN31128.1"/>
    <property type="molecule type" value="Genomic_DNA"/>
</dbReference>
<dbReference type="OrthoDB" id="7690641at2759"/>
<protein>
    <submittedName>
        <fullName evidence="2">Uncharacterized protein</fullName>
    </submittedName>
</protein>
<dbReference type="KEGG" id="tsep:108755640"/>
<keyword evidence="1" id="KW-1133">Transmembrane helix</keyword>
<evidence type="ECO:0000313" key="2">
    <source>
        <dbReference type="EMBL" id="KYN31128.1"/>
    </source>
</evidence>
<keyword evidence="1" id="KW-0472">Membrane</keyword>
<dbReference type="AlphaFoldDB" id="A0A195ESC5"/>
<evidence type="ECO:0000256" key="1">
    <source>
        <dbReference type="SAM" id="Phobius"/>
    </source>
</evidence>
<evidence type="ECO:0000313" key="3">
    <source>
        <dbReference type="Proteomes" id="UP000078541"/>
    </source>
</evidence>
<organism evidence="2 3">
    <name type="scientific">Trachymyrmex septentrionalis</name>
    <dbReference type="NCBI Taxonomy" id="34720"/>
    <lineage>
        <taxon>Eukaryota</taxon>
        <taxon>Metazoa</taxon>
        <taxon>Ecdysozoa</taxon>
        <taxon>Arthropoda</taxon>
        <taxon>Hexapoda</taxon>
        <taxon>Insecta</taxon>
        <taxon>Pterygota</taxon>
        <taxon>Neoptera</taxon>
        <taxon>Endopterygota</taxon>
        <taxon>Hymenoptera</taxon>
        <taxon>Apocrita</taxon>
        <taxon>Aculeata</taxon>
        <taxon>Formicoidea</taxon>
        <taxon>Formicidae</taxon>
        <taxon>Myrmicinae</taxon>
        <taxon>Trachymyrmex</taxon>
    </lineage>
</organism>